<sequence>MRNMTMDCGRQDRNVVGGNQIEVMVCGKPTLGGRRNLNQELL</sequence>
<organism evidence="1 2">
    <name type="scientific">Trifolium medium</name>
    <dbReference type="NCBI Taxonomy" id="97028"/>
    <lineage>
        <taxon>Eukaryota</taxon>
        <taxon>Viridiplantae</taxon>
        <taxon>Streptophyta</taxon>
        <taxon>Embryophyta</taxon>
        <taxon>Tracheophyta</taxon>
        <taxon>Spermatophyta</taxon>
        <taxon>Magnoliopsida</taxon>
        <taxon>eudicotyledons</taxon>
        <taxon>Gunneridae</taxon>
        <taxon>Pentapetalae</taxon>
        <taxon>rosids</taxon>
        <taxon>fabids</taxon>
        <taxon>Fabales</taxon>
        <taxon>Fabaceae</taxon>
        <taxon>Papilionoideae</taxon>
        <taxon>50 kb inversion clade</taxon>
        <taxon>NPAAA clade</taxon>
        <taxon>Hologalegina</taxon>
        <taxon>IRL clade</taxon>
        <taxon>Trifolieae</taxon>
        <taxon>Trifolium</taxon>
    </lineage>
</organism>
<keyword evidence="2" id="KW-1185">Reference proteome</keyword>
<reference evidence="1 2" key="1">
    <citation type="journal article" date="2018" name="Front. Plant Sci.">
        <title>Red Clover (Trifolium pratense) and Zigzag Clover (T. medium) - A Picture of Genomic Similarities and Differences.</title>
        <authorList>
            <person name="Dluhosova J."/>
            <person name="Istvanek J."/>
            <person name="Nedelnik J."/>
            <person name="Repkova J."/>
        </authorList>
    </citation>
    <scope>NUCLEOTIDE SEQUENCE [LARGE SCALE GENOMIC DNA]</scope>
    <source>
        <strain evidence="2">cv. 10/8</strain>
        <tissue evidence="1">Leaf</tissue>
    </source>
</reference>
<feature type="non-terminal residue" evidence="1">
    <location>
        <position position="42"/>
    </location>
</feature>
<evidence type="ECO:0000313" key="1">
    <source>
        <dbReference type="EMBL" id="MCI82317.1"/>
    </source>
</evidence>
<protein>
    <submittedName>
        <fullName evidence="1">Uncharacterized protein</fullName>
    </submittedName>
</protein>
<dbReference type="EMBL" id="LXQA011040474">
    <property type="protein sequence ID" value="MCI82317.1"/>
    <property type="molecule type" value="Genomic_DNA"/>
</dbReference>
<name>A0A392V2G6_9FABA</name>
<proteinExistence type="predicted"/>
<evidence type="ECO:0000313" key="2">
    <source>
        <dbReference type="Proteomes" id="UP000265520"/>
    </source>
</evidence>
<comment type="caution">
    <text evidence="1">The sequence shown here is derived from an EMBL/GenBank/DDBJ whole genome shotgun (WGS) entry which is preliminary data.</text>
</comment>
<dbReference type="Proteomes" id="UP000265520">
    <property type="component" value="Unassembled WGS sequence"/>
</dbReference>
<dbReference type="AlphaFoldDB" id="A0A392V2G6"/>
<accession>A0A392V2G6</accession>